<dbReference type="Pfam" id="PF00171">
    <property type="entry name" value="Aldedh"/>
    <property type="match status" value="1"/>
</dbReference>
<evidence type="ECO:0000256" key="6">
    <source>
        <dbReference type="RuleBase" id="RU003345"/>
    </source>
</evidence>
<evidence type="ECO:0000256" key="4">
    <source>
        <dbReference type="PIRSR" id="PIRSR036492-1"/>
    </source>
</evidence>
<comment type="similarity">
    <text evidence="1 3 6">Belongs to the aldehyde dehydrogenase family.</text>
</comment>
<dbReference type="GO" id="GO:0016620">
    <property type="term" value="F:oxidoreductase activity, acting on the aldehyde or oxo group of donors, NAD or NADP as acceptor"/>
    <property type="evidence" value="ECO:0007669"/>
    <property type="project" value="InterPro"/>
</dbReference>
<evidence type="ECO:0000256" key="2">
    <source>
        <dbReference type="ARBA" id="ARBA00023002"/>
    </source>
</evidence>
<protein>
    <recommendedName>
        <fullName evidence="3">Aldehyde dehydrogenase</fullName>
    </recommendedName>
</protein>
<dbReference type="KEGG" id="pabs:JIR001_02540"/>
<dbReference type="PROSITE" id="PS00687">
    <property type="entry name" value="ALDEHYDE_DEHYDR_GLU"/>
    <property type="match status" value="1"/>
</dbReference>
<feature type="active site" evidence="4">
    <location>
        <position position="266"/>
    </location>
</feature>
<dbReference type="InterPro" id="IPR012394">
    <property type="entry name" value="Aldehyde_DH_NAD(P)"/>
</dbReference>
<feature type="active site" evidence="4 5">
    <location>
        <position position="232"/>
    </location>
</feature>
<reference evidence="8" key="1">
    <citation type="journal article" date="2013" name="Int. J. Syst. Evol. Microbiol.">
        <title>Polycladomyces abyssicola gen. nov., sp. nov., a thermophilic filamentous bacterium isolated from hemipelagic sediment.</title>
        <authorList>
            <person name="Tsubouchi T."/>
            <person name="Shimane Y."/>
            <person name="Mori K."/>
            <person name="Usui K."/>
            <person name="Hiraki T."/>
            <person name="Tame A."/>
            <person name="Uematsu K."/>
            <person name="Maruyama T."/>
            <person name="Hatada Y."/>
        </authorList>
    </citation>
    <scope>NUCLEOTIDE SEQUENCE</scope>
    <source>
        <strain evidence="8">JIR-001</strain>
    </source>
</reference>
<dbReference type="EMBL" id="AP024601">
    <property type="protein sequence ID" value="BCU80471.1"/>
    <property type="molecule type" value="Genomic_DNA"/>
</dbReference>
<dbReference type="CDD" id="cd07099">
    <property type="entry name" value="ALDH_DDALDH"/>
    <property type="match status" value="1"/>
</dbReference>
<dbReference type="AlphaFoldDB" id="A0A8D5UBL6"/>
<dbReference type="InterPro" id="IPR015590">
    <property type="entry name" value="Aldehyde_DH_dom"/>
</dbReference>
<evidence type="ECO:0000313" key="8">
    <source>
        <dbReference type="EMBL" id="BCU80471.1"/>
    </source>
</evidence>
<evidence type="ECO:0000313" key="9">
    <source>
        <dbReference type="Proteomes" id="UP000677436"/>
    </source>
</evidence>
<sequence>MESTTLHHVPVRDWEEIELTPPDASADLMRRAREAFDTWRRKSIDERLSLLRALRHLIVDRMDEGMEIISQDTGKPKVEALTSDILTVLDAIRHAEKRAKHALKPRRVRTPISLIGKRSVVTYQPRGVVLVISPWNYPFQLSVVPVIEALAAGNAVILKPSEVTPRVGAWIASLFREAGFPEGVVQVAIGEKDLGARLIEEHPDYIFFTGSVQTGKIIQQEAAKRLIPTTLELGGKDPMIVFADAKLNRAVQGAVWGALTNYGQVCMSVERIYVEEPIYDTFVETLKREVARLRSNGGDETDLGTMTTEMQKEIVRRQVEDAVANGAKLVSGIHPRDWPKSGDLRIQPIILTGVDTRSAVMREETFGPVICVLPFRDEAEAIRAANDSVYGLSASVWTSDIAKARRVAQSLETGSVLINDVVLAIANPYLPFGGVKESGIGRYHGDEGYRIFCHEKSLLIDRGWLPSEVHWFPYQNKLTPFRTLVANLYGRKRSFFRFIRSYLTLLATSLRESGSKRG</sequence>
<dbReference type="PANTHER" id="PTHR11699">
    <property type="entry name" value="ALDEHYDE DEHYDROGENASE-RELATED"/>
    <property type="match status" value="1"/>
</dbReference>
<reference evidence="8" key="2">
    <citation type="journal article" date="2021" name="Microbiol. Resour. Announc.">
        <title>Complete Genome Sequence of Polycladomyces abyssicola JIR-001T, Isolated from Hemipelagic Sediment in Deep Seawater.</title>
        <authorList>
            <person name="Tsubouchi T."/>
            <person name="Kaneko Y."/>
        </authorList>
    </citation>
    <scope>NUCLEOTIDE SEQUENCE</scope>
    <source>
        <strain evidence="8">JIR-001</strain>
    </source>
</reference>
<dbReference type="InterPro" id="IPR016161">
    <property type="entry name" value="Ald_DH/histidinol_DH"/>
</dbReference>
<dbReference type="InterPro" id="IPR029510">
    <property type="entry name" value="Ald_DH_CS_GLU"/>
</dbReference>
<dbReference type="RefSeq" id="WP_212773845.1">
    <property type="nucleotide sequence ID" value="NZ_AP024601.1"/>
</dbReference>
<accession>A0A8D5UBL6</accession>
<gene>
    <name evidence="8" type="ORF">JIR001_02540</name>
</gene>
<keyword evidence="2 3" id="KW-0560">Oxidoreductase</keyword>
<feature type="domain" description="Aldehyde dehydrogenase" evidence="7">
    <location>
        <begin position="27"/>
        <end position="457"/>
    </location>
</feature>
<evidence type="ECO:0000256" key="3">
    <source>
        <dbReference type="PIRNR" id="PIRNR036492"/>
    </source>
</evidence>
<evidence type="ECO:0000256" key="1">
    <source>
        <dbReference type="ARBA" id="ARBA00009986"/>
    </source>
</evidence>
<name>A0A8D5UBL6_9BACL</name>
<evidence type="ECO:0000259" key="7">
    <source>
        <dbReference type="Pfam" id="PF00171"/>
    </source>
</evidence>
<evidence type="ECO:0000256" key="5">
    <source>
        <dbReference type="PROSITE-ProRule" id="PRU10007"/>
    </source>
</evidence>
<organism evidence="8 9">
    <name type="scientific">Polycladomyces abyssicola</name>
    <dbReference type="NCBI Taxonomy" id="1125966"/>
    <lineage>
        <taxon>Bacteria</taxon>
        <taxon>Bacillati</taxon>
        <taxon>Bacillota</taxon>
        <taxon>Bacilli</taxon>
        <taxon>Bacillales</taxon>
        <taxon>Thermoactinomycetaceae</taxon>
        <taxon>Polycladomyces</taxon>
    </lineage>
</organism>
<dbReference type="PIRSF" id="PIRSF036492">
    <property type="entry name" value="ALDH"/>
    <property type="match status" value="1"/>
</dbReference>
<dbReference type="Proteomes" id="UP000677436">
    <property type="component" value="Chromosome"/>
</dbReference>
<keyword evidence="9" id="KW-1185">Reference proteome</keyword>
<dbReference type="GO" id="GO:0006081">
    <property type="term" value="P:aldehyde metabolic process"/>
    <property type="evidence" value="ECO:0007669"/>
    <property type="project" value="InterPro"/>
</dbReference>
<proteinExistence type="inferred from homology"/>
<dbReference type="InterPro" id="IPR016163">
    <property type="entry name" value="Ald_DH_C"/>
</dbReference>
<dbReference type="Gene3D" id="3.40.605.10">
    <property type="entry name" value="Aldehyde Dehydrogenase, Chain A, domain 1"/>
    <property type="match status" value="1"/>
</dbReference>
<dbReference type="InterPro" id="IPR016162">
    <property type="entry name" value="Ald_DH_N"/>
</dbReference>
<dbReference type="SUPFAM" id="SSF53720">
    <property type="entry name" value="ALDH-like"/>
    <property type="match status" value="1"/>
</dbReference>
<dbReference type="Gene3D" id="3.40.309.10">
    <property type="entry name" value="Aldehyde Dehydrogenase, Chain A, domain 2"/>
    <property type="match status" value="1"/>
</dbReference>
<dbReference type="FunFam" id="3.40.309.10:FF:000009">
    <property type="entry name" value="Aldehyde dehydrogenase A"/>
    <property type="match status" value="1"/>
</dbReference>